<organism evidence="2 3">
    <name type="scientific">Papaver atlanticum</name>
    <dbReference type="NCBI Taxonomy" id="357466"/>
    <lineage>
        <taxon>Eukaryota</taxon>
        <taxon>Viridiplantae</taxon>
        <taxon>Streptophyta</taxon>
        <taxon>Embryophyta</taxon>
        <taxon>Tracheophyta</taxon>
        <taxon>Spermatophyta</taxon>
        <taxon>Magnoliopsida</taxon>
        <taxon>Ranunculales</taxon>
        <taxon>Papaveraceae</taxon>
        <taxon>Papaveroideae</taxon>
        <taxon>Papaver</taxon>
    </lineage>
</organism>
<evidence type="ECO:0000313" key="2">
    <source>
        <dbReference type="EMBL" id="KAI3932964.1"/>
    </source>
</evidence>
<gene>
    <name evidence="2" type="ORF">MKW98_029197</name>
</gene>
<dbReference type="SUPFAM" id="SSF55961">
    <property type="entry name" value="Bet v1-like"/>
    <property type="match status" value="1"/>
</dbReference>
<dbReference type="EMBL" id="JAJJMB010006973">
    <property type="protein sequence ID" value="KAI3932964.1"/>
    <property type="molecule type" value="Genomic_DNA"/>
</dbReference>
<dbReference type="InterPro" id="IPR051761">
    <property type="entry name" value="MLP-like_ligand-binding"/>
</dbReference>
<dbReference type="Pfam" id="PF00407">
    <property type="entry name" value="Bet_v_1"/>
    <property type="match status" value="1"/>
</dbReference>
<dbReference type="Gene3D" id="3.30.530.20">
    <property type="match status" value="2"/>
</dbReference>
<accession>A0AAD4XME9</accession>
<dbReference type="Proteomes" id="UP001202328">
    <property type="component" value="Unassembled WGS sequence"/>
</dbReference>
<dbReference type="InterPro" id="IPR023393">
    <property type="entry name" value="START-like_dom_sf"/>
</dbReference>
<protein>
    <recommendedName>
        <fullName evidence="1">Bet v I/Major latex protein domain-containing protein</fullName>
    </recommendedName>
</protein>
<evidence type="ECO:0000259" key="1">
    <source>
        <dbReference type="SMART" id="SM01037"/>
    </source>
</evidence>
<dbReference type="AlphaFoldDB" id="A0AAD4XME9"/>
<dbReference type="SMART" id="SM01037">
    <property type="entry name" value="Bet_v_1"/>
    <property type="match status" value="1"/>
</dbReference>
<comment type="caution">
    <text evidence="2">The sequence shown here is derived from an EMBL/GenBank/DDBJ whole genome shotgun (WGS) entry which is preliminary data.</text>
</comment>
<keyword evidence="3" id="KW-1185">Reference proteome</keyword>
<name>A0AAD4XME9_9MAGN</name>
<dbReference type="InterPro" id="IPR000916">
    <property type="entry name" value="Bet_v_I/MLP"/>
</dbReference>
<proteinExistence type="predicted"/>
<feature type="domain" description="Bet v I/Major latex protein" evidence="1">
    <location>
        <begin position="1"/>
        <end position="134"/>
    </location>
</feature>
<reference evidence="2" key="1">
    <citation type="submission" date="2022-04" db="EMBL/GenBank/DDBJ databases">
        <title>A functionally conserved STORR gene fusion in Papaver species that diverged 16.8 million years ago.</title>
        <authorList>
            <person name="Catania T."/>
        </authorList>
    </citation>
    <scope>NUCLEOTIDE SEQUENCE</scope>
    <source>
        <strain evidence="2">S-188037</strain>
    </source>
</reference>
<evidence type="ECO:0000313" key="3">
    <source>
        <dbReference type="Proteomes" id="UP001202328"/>
    </source>
</evidence>
<dbReference type="PANTHER" id="PTHR31907">
    <property type="entry name" value="MLP-LIKE PROTEIN 423"/>
    <property type="match status" value="1"/>
</dbReference>
<dbReference type="GO" id="GO:0006952">
    <property type="term" value="P:defense response"/>
    <property type="evidence" value="ECO:0007669"/>
    <property type="project" value="InterPro"/>
</dbReference>
<sequence>MTETHVKVEVKAKCSAKKLFSVMTGGASKLSKYAPKTVQNVQVLPGDSEIRVGSVFVWDYILDGSAVMAKEELTAVDHKNIRLTVTPTQRDGNHNCLVKWSFNEKANEDVPDPTYINKWVEDFIKELDTNLLKEAE</sequence>